<proteinExistence type="predicted"/>
<dbReference type="EMBL" id="CAACVS010000595">
    <property type="protein sequence ID" value="VEU43891.1"/>
    <property type="molecule type" value="Genomic_DNA"/>
</dbReference>
<protein>
    <submittedName>
        <fullName evidence="1">Uncharacterized protein</fullName>
    </submittedName>
</protein>
<dbReference type="AlphaFoldDB" id="A0A448ZPC5"/>
<dbReference type="Proteomes" id="UP000291116">
    <property type="component" value="Unassembled WGS sequence"/>
</dbReference>
<evidence type="ECO:0000313" key="1">
    <source>
        <dbReference type="EMBL" id="VEU43891.1"/>
    </source>
</evidence>
<accession>A0A448ZPC5</accession>
<reference evidence="1 2" key="1">
    <citation type="submission" date="2019-01" db="EMBL/GenBank/DDBJ databases">
        <authorList>
            <person name="Ferrante I. M."/>
        </authorList>
    </citation>
    <scope>NUCLEOTIDE SEQUENCE [LARGE SCALE GENOMIC DNA]</scope>
    <source>
        <strain evidence="1 2">B856</strain>
    </source>
</reference>
<organism evidence="1 2">
    <name type="scientific">Pseudo-nitzschia multistriata</name>
    <dbReference type="NCBI Taxonomy" id="183589"/>
    <lineage>
        <taxon>Eukaryota</taxon>
        <taxon>Sar</taxon>
        <taxon>Stramenopiles</taxon>
        <taxon>Ochrophyta</taxon>
        <taxon>Bacillariophyta</taxon>
        <taxon>Bacillariophyceae</taxon>
        <taxon>Bacillariophycidae</taxon>
        <taxon>Bacillariales</taxon>
        <taxon>Bacillariaceae</taxon>
        <taxon>Pseudo-nitzschia</taxon>
    </lineage>
</organism>
<keyword evidence="2" id="KW-1185">Reference proteome</keyword>
<sequence>MIFTGGWPTAPPLPEVLEVVLSPLPLACRVTTGSASSVGSGSPSTLALSTFWYSCAAGESYFRRIAAAASVGFAISFASILIPLSSRNALQASLPPPAFIKAIWSGDHESIFTLRTKDTWVPKLRWTPLQSRHTRMPSLTDAHWGFMRSQSMQRLFPGRARIMATSSRSIDVMLWISWY</sequence>
<name>A0A448ZPC5_9STRA</name>
<gene>
    <name evidence="1" type="ORF">PSNMU_V1.4_AUG-EV-PASAV3_0109440</name>
</gene>
<evidence type="ECO:0000313" key="2">
    <source>
        <dbReference type="Proteomes" id="UP000291116"/>
    </source>
</evidence>